<feature type="transmembrane region" description="Helical" evidence="1">
    <location>
        <begin position="40"/>
        <end position="57"/>
    </location>
</feature>
<dbReference type="Proteomes" id="UP000182229">
    <property type="component" value="Unassembled WGS sequence"/>
</dbReference>
<dbReference type="AlphaFoldDB" id="A0A1L9AW75"/>
<evidence type="ECO:0000313" key="3">
    <source>
        <dbReference type="Proteomes" id="UP000182229"/>
    </source>
</evidence>
<name>A0A1L9AW75_9BACT</name>
<reference evidence="3" key="1">
    <citation type="submission" date="2016-11" db="EMBL/GenBank/DDBJ databases">
        <authorList>
            <person name="Shukria A."/>
            <person name="Stevens D.C."/>
        </authorList>
    </citation>
    <scope>NUCLEOTIDE SEQUENCE [LARGE SCALE GENOMIC DNA]</scope>
    <source>
        <strain evidence="3">Cbfe23</strain>
    </source>
</reference>
<protein>
    <recommendedName>
        <fullName evidence="4">Flagellar biosynthesis protein FliO</fullName>
    </recommendedName>
</protein>
<keyword evidence="1" id="KW-1133">Transmembrane helix</keyword>
<dbReference type="EMBL" id="MPIN01000021">
    <property type="protein sequence ID" value="OJH34246.1"/>
    <property type="molecule type" value="Genomic_DNA"/>
</dbReference>
<organism evidence="2 3">
    <name type="scientific">Cystobacter ferrugineus</name>
    <dbReference type="NCBI Taxonomy" id="83449"/>
    <lineage>
        <taxon>Bacteria</taxon>
        <taxon>Pseudomonadati</taxon>
        <taxon>Myxococcota</taxon>
        <taxon>Myxococcia</taxon>
        <taxon>Myxococcales</taxon>
        <taxon>Cystobacterineae</taxon>
        <taxon>Archangiaceae</taxon>
        <taxon>Cystobacter</taxon>
    </lineage>
</organism>
<dbReference type="STRING" id="83449.BON30_44815"/>
<gene>
    <name evidence="2" type="ORF">BON30_44815</name>
</gene>
<dbReference type="RefSeq" id="WP_071904767.1">
    <property type="nucleotide sequence ID" value="NZ_MPIN01000021.1"/>
</dbReference>
<sequence length="134" mass="14313">MKTWWTSVSPRTRLLLALGLVLGLAAVAQGSAAPVTSLSRALLGGLALAVLGGWLMYRGRAGDGFSRTEPLRVVSRTGLSQRCGLALVEVEGSRYFVVFGDSFAEIRPARASVRVKSRSRRRVVADAAVEEPLS</sequence>
<reference evidence="2 3" key="2">
    <citation type="submission" date="2016-12" db="EMBL/GenBank/DDBJ databases">
        <title>Draft Genome Sequence of Cystobacter ferrugineus Strain Cbfe23.</title>
        <authorList>
            <person name="Akbar S."/>
            <person name="Dowd S.E."/>
            <person name="Stevens D.C."/>
        </authorList>
    </citation>
    <scope>NUCLEOTIDE SEQUENCE [LARGE SCALE GENOMIC DNA]</scope>
    <source>
        <strain evidence="2 3">Cbfe23</strain>
    </source>
</reference>
<accession>A0A1L9AW75</accession>
<keyword evidence="1" id="KW-0812">Transmembrane</keyword>
<evidence type="ECO:0000256" key="1">
    <source>
        <dbReference type="SAM" id="Phobius"/>
    </source>
</evidence>
<dbReference type="OrthoDB" id="5526273at2"/>
<proteinExistence type="predicted"/>
<comment type="caution">
    <text evidence="2">The sequence shown here is derived from an EMBL/GenBank/DDBJ whole genome shotgun (WGS) entry which is preliminary data.</text>
</comment>
<keyword evidence="3" id="KW-1185">Reference proteome</keyword>
<keyword evidence="1" id="KW-0472">Membrane</keyword>
<evidence type="ECO:0000313" key="2">
    <source>
        <dbReference type="EMBL" id="OJH34246.1"/>
    </source>
</evidence>
<evidence type="ECO:0008006" key="4">
    <source>
        <dbReference type="Google" id="ProtNLM"/>
    </source>
</evidence>